<proteinExistence type="predicted"/>
<dbReference type="EMBL" id="JADEXG010000022">
    <property type="protein sequence ID" value="MBE9077844.1"/>
    <property type="molecule type" value="Genomic_DNA"/>
</dbReference>
<reference evidence="1" key="1">
    <citation type="submission" date="2020-10" db="EMBL/GenBank/DDBJ databases">
        <authorList>
            <person name="Castelo-Branco R."/>
            <person name="Eusebio N."/>
            <person name="Adriana R."/>
            <person name="Vieira A."/>
            <person name="Brugerolle De Fraissinette N."/>
            <person name="Rezende De Castro R."/>
            <person name="Schneider M.P."/>
            <person name="Vasconcelos V."/>
            <person name="Leao P.N."/>
        </authorList>
    </citation>
    <scope>NUCLEOTIDE SEQUENCE</scope>
    <source>
        <strain evidence="1">LEGE 07310</strain>
    </source>
</reference>
<organism evidence="1 2">
    <name type="scientific">Vasconcelosia minhoensis LEGE 07310</name>
    <dbReference type="NCBI Taxonomy" id="915328"/>
    <lineage>
        <taxon>Bacteria</taxon>
        <taxon>Bacillati</taxon>
        <taxon>Cyanobacteriota</taxon>
        <taxon>Cyanophyceae</taxon>
        <taxon>Nodosilineales</taxon>
        <taxon>Cymatolegaceae</taxon>
        <taxon>Vasconcelosia</taxon>
        <taxon>Vasconcelosia minhoensis</taxon>
    </lineage>
</organism>
<dbReference type="Proteomes" id="UP000636505">
    <property type="component" value="Unassembled WGS sequence"/>
</dbReference>
<evidence type="ECO:0000313" key="1">
    <source>
        <dbReference type="EMBL" id="MBE9077844.1"/>
    </source>
</evidence>
<keyword evidence="2" id="KW-1185">Reference proteome</keyword>
<dbReference type="RefSeq" id="WP_193907042.1">
    <property type="nucleotide sequence ID" value="NZ_JADEXG010000022.1"/>
</dbReference>
<accession>A0A8J7ANR0</accession>
<gene>
    <name evidence="1" type="ORF">IQ241_11150</name>
</gene>
<name>A0A8J7ANR0_9CYAN</name>
<dbReference type="AlphaFoldDB" id="A0A8J7ANR0"/>
<protein>
    <submittedName>
        <fullName evidence="1">Uncharacterized protein</fullName>
    </submittedName>
</protein>
<sequence>MQLLSNSPVIGPTSIPLLLRWWQQRKRLAAARYSVQPGTVSADANYLRAYRRLMEIYSVVKAGGVQAQIEASQAFFEREMAALQQVLETLPDPAREHVEQEIRELESATRWRLEQLQKITPQEEAAVQQSLVDIERSLMQLQSA</sequence>
<comment type="caution">
    <text evidence="1">The sequence shown here is derived from an EMBL/GenBank/DDBJ whole genome shotgun (WGS) entry which is preliminary data.</text>
</comment>
<evidence type="ECO:0000313" key="2">
    <source>
        <dbReference type="Proteomes" id="UP000636505"/>
    </source>
</evidence>